<dbReference type="AlphaFoldDB" id="A0ABD1MWL2"/>
<reference evidence="6 7" key="1">
    <citation type="submission" date="2024-08" db="EMBL/GenBank/DDBJ databases">
        <title>Insights into the chromosomal genome structure of Flemingia macrophylla.</title>
        <authorList>
            <person name="Ding Y."/>
            <person name="Zhao Y."/>
            <person name="Bi W."/>
            <person name="Wu M."/>
            <person name="Zhao G."/>
            <person name="Gong Y."/>
            <person name="Li W."/>
            <person name="Zhang P."/>
        </authorList>
    </citation>
    <scope>NUCLEOTIDE SEQUENCE [LARGE SCALE GENOMIC DNA]</scope>
    <source>
        <strain evidence="6">DYQJB</strain>
        <tissue evidence="6">Leaf</tissue>
    </source>
</reference>
<dbReference type="InterPro" id="IPR051442">
    <property type="entry name" value="B3_domain"/>
</dbReference>
<dbReference type="Proteomes" id="UP001603857">
    <property type="component" value="Unassembled WGS sequence"/>
</dbReference>
<keyword evidence="7" id="KW-1185">Reference proteome</keyword>
<evidence type="ECO:0000256" key="2">
    <source>
        <dbReference type="ARBA" id="ARBA00023015"/>
    </source>
</evidence>
<evidence type="ECO:0008006" key="8">
    <source>
        <dbReference type="Google" id="ProtNLM"/>
    </source>
</evidence>
<dbReference type="EMBL" id="JBGMDY010000003">
    <property type="protein sequence ID" value="KAL2340179.1"/>
    <property type="molecule type" value="Genomic_DNA"/>
</dbReference>
<accession>A0ABD1MWL2</accession>
<name>A0ABD1MWL2_9FABA</name>
<evidence type="ECO:0000256" key="1">
    <source>
        <dbReference type="ARBA" id="ARBA00004123"/>
    </source>
</evidence>
<dbReference type="InterPro" id="IPR015300">
    <property type="entry name" value="DNA-bd_pseudobarrel_sf"/>
</dbReference>
<comment type="caution">
    <text evidence="6">The sequence shown here is derived from an EMBL/GenBank/DDBJ whole genome shotgun (WGS) entry which is preliminary data.</text>
</comment>
<comment type="subcellular location">
    <subcellularLocation>
        <location evidence="1">Nucleus</location>
    </subcellularLocation>
</comment>
<evidence type="ECO:0000313" key="6">
    <source>
        <dbReference type="EMBL" id="KAL2340179.1"/>
    </source>
</evidence>
<keyword evidence="4" id="KW-0804">Transcription</keyword>
<dbReference type="CDD" id="cd10017">
    <property type="entry name" value="B3_DNA"/>
    <property type="match status" value="1"/>
</dbReference>
<proteinExistence type="predicted"/>
<gene>
    <name evidence="6" type="ORF">Fmac_008119</name>
</gene>
<dbReference type="SUPFAM" id="SSF101936">
    <property type="entry name" value="DNA-binding pseudobarrel domain"/>
    <property type="match status" value="1"/>
</dbReference>
<keyword evidence="5" id="KW-0539">Nucleus</keyword>
<dbReference type="GO" id="GO:0005634">
    <property type="term" value="C:nucleus"/>
    <property type="evidence" value="ECO:0007669"/>
    <property type="project" value="UniProtKB-SubCell"/>
</dbReference>
<keyword evidence="2" id="KW-0805">Transcription regulation</keyword>
<evidence type="ECO:0000256" key="4">
    <source>
        <dbReference type="ARBA" id="ARBA00023163"/>
    </source>
</evidence>
<dbReference type="PANTHER" id="PTHR34269:SF11">
    <property type="entry name" value="B3 DOMAIN PROTEIN"/>
    <property type="match status" value="1"/>
</dbReference>
<dbReference type="PANTHER" id="PTHR34269">
    <property type="entry name" value="TRANSCRIPTION FACTOR B3-DOMAIN FAMILY-RELATED"/>
    <property type="match status" value="1"/>
</dbReference>
<dbReference type="GO" id="GO:0003677">
    <property type="term" value="F:DNA binding"/>
    <property type="evidence" value="ECO:0007669"/>
    <property type="project" value="UniProtKB-KW"/>
</dbReference>
<evidence type="ECO:0000256" key="5">
    <source>
        <dbReference type="ARBA" id="ARBA00023242"/>
    </source>
</evidence>
<evidence type="ECO:0000313" key="7">
    <source>
        <dbReference type="Proteomes" id="UP001603857"/>
    </source>
</evidence>
<keyword evidence="3" id="KW-0238">DNA-binding</keyword>
<sequence>MHCEAFPIKVPRDESSAICTDLCLSSSSKSEAITRKWKRKSRRRRRRRSSRCWLSLYESPWKIAKVLTKSDVGRLNRLLFGADLLEQFMLPVLPAHAQRDAKTGTGTTVSVWDVDTFSMHTLVLKRWASFNTLVLIGSWNLDFVKRRSLKGGDQIGFLWDSSTQCFQFSLLKPLQH</sequence>
<dbReference type="Gene3D" id="2.40.330.10">
    <property type="entry name" value="DNA-binding pseudobarrel domain"/>
    <property type="match status" value="1"/>
</dbReference>
<protein>
    <recommendedName>
        <fullName evidence="8">B3 domain-containing protein</fullName>
    </recommendedName>
</protein>
<dbReference type="InterPro" id="IPR003340">
    <property type="entry name" value="B3_DNA-bd"/>
</dbReference>
<organism evidence="6 7">
    <name type="scientific">Flemingia macrophylla</name>
    <dbReference type="NCBI Taxonomy" id="520843"/>
    <lineage>
        <taxon>Eukaryota</taxon>
        <taxon>Viridiplantae</taxon>
        <taxon>Streptophyta</taxon>
        <taxon>Embryophyta</taxon>
        <taxon>Tracheophyta</taxon>
        <taxon>Spermatophyta</taxon>
        <taxon>Magnoliopsida</taxon>
        <taxon>eudicotyledons</taxon>
        <taxon>Gunneridae</taxon>
        <taxon>Pentapetalae</taxon>
        <taxon>rosids</taxon>
        <taxon>fabids</taxon>
        <taxon>Fabales</taxon>
        <taxon>Fabaceae</taxon>
        <taxon>Papilionoideae</taxon>
        <taxon>50 kb inversion clade</taxon>
        <taxon>NPAAA clade</taxon>
        <taxon>indigoferoid/millettioid clade</taxon>
        <taxon>Phaseoleae</taxon>
        <taxon>Flemingia</taxon>
    </lineage>
</organism>
<evidence type="ECO:0000256" key="3">
    <source>
        <dbReference type="ARBA" id="ARBA00023125"/>
    </source>
</evidence>